<dbReference type="OrthoDB" id="5413827at2759"/>
<protein>
    <submittedName>
        <fullName evidence="1">Uncharacterized protein</fullName>
    </submittedName>
</protein>
<evidence type="ECO:0000313" key="1">
    <source>
        <dbReference type="EMBL" id="ORY11727.1"/>
    </source>
</evidence>
<keyword evidence="2" id="KW-1185">Reference proteome</keyword>
<sequence>MTSSPATSTTRSGREIEVAPTTFLNTGESPLLRLPAELRNRIYDLVLGGHSIHIEGDKRQDTCKIEQPYNQANWLAFAGEEANQRRECPPYNEPLWTSFAGGEGQANWNGLQEWGLQHCLHYYVCKAAISEDVAYQRSQDATLNEQLPGPGIAANFWRHGDPFHIDSCAERHNRCYPDEGFHKPAWMRPPGDRTSYARTNVSLNKTLNLSFLHTSRQVYQEARNLPFSLNTFGFRSVVAFKFFLFGLASFQTKAIKSLWIFMRLGSCSDSKSAWRWNNSLLTPSLRPYIQGVRILHISLSVVLAGTGDNGPFRQEILTPHLDDWALGLNCFRALPLEKVTVIVADDPSSKYGIDGFSDRVGNYAWGHDTHIWLQIRARDCFTAAEKRQWAQRLRKRIMNESRDFGMQ</sequence>
<dbReference type="EMBL" id="MCFA01000058">
    <property type="protein sequence ID" value="ORY11727.1"/>
    <property type="molecule type" value="Genomic_DNA"/>
</dbReference>
<evidence type="ECO:0000313" key="2">
    <source>
        <dbReference type="Proteomes" id="UP000193144"/>
    </source>
</evidence>
<dbReference type="STRING" id="1231657.A0A1Y1ZNY1"/>
<dbReference type="PANTHER" id="PTHR38790:SF4">
    <property type="entry name" value="2EXR DOMAIN-CONTAINING PROTEIN"/>
    <property type="match status" value="1"/>
</dbReference>
<proteinExistence type="predicted"/>
<comment type="caution">
    <text evidence="1">The sequence shown here is derived from an EMBL/GenBank/DDBJ whole genome shotgun (WGS) entry which is preliminary data.</text>
</comment>
<reference evidence="1 2" key="1">
    <citation type="submission" date="2016-07" db="EMBL/GenBank/DDBJ databases">
        <title>Pervasive Adenine N6-methylation of Active Genes in Fungi.</title>
        <authorList>
            <consortium name="DOE Joint Genome Institute"/>
            <person name="Mondo S.J."/>
            <person name="Dannebaum R.O."/>
            <person name="Kuo R.C."/>
            <person name="Labutti K."/>
            <person name="Haridas S."/>
            <person name="Kuo A."/>
            <person name="Salamov A."/>
            <person name="Ahrendt S.R."/>
            <person name="Lipzen A."/>
            <person name="Sullivan W."/>
            <person name="Andreopoulos W.B."/>
            <person name="Clum A."/>
            <person name="Lindquist E."/>
            <person name="Daum C."/>
            <person name="Ramamoorthy G.K."/>
            <person name="Gryganskyi A."/>
            <person name="Culley D."/>
            <person name="Magnuson J.K."/>
            <person name="James T.Y."/>
            <person name="O'Malley M.A."/>
            <person name="Stajich J.E."/>
            <person name="Spatafora J.W."/>
            <person name="Visel A."/>
            <person name="Grigoriev I.V."/>
        </authorList>
    </citation>
    <scope>NUCLEOTIDE SEQUENCE [LARGE SCALE GENOMIC DNA]</scope>
    <source>
        <strain evidence="1 2">CBS 115471</strain>
    </source>
</reference>
<dbReference type="AlphaFoldDB" id="A0A1Y1ZNY1"/>
<accession>A0A1Y1ZNY1</accession>
<dbReference type="Proteomes" id="UP000193144">
    <property type="component" value="Unassembled WGS sequence"/>
</dbReference>
<name>A0A1Y1ZNY1_9PLEO</name>
<organism evidence="1 2">
    <name type="scientific">Clohesyomyces aquaticus</name>
    <dbReference type="NCBI Taxonomy" id="1231657"/>
    <lineage>
        <taxon>Eukaryota</taxon>
        <taxon>Fungi</taxon>
        <taxon>Dikarya</taxon>
        <taxon>Ascomycota</taxon>
        <taxon>Pezizomycotina</taxon>
        <taxon>Dothideomycetes</taxon>
        <taxon>Pleosporomycetidae</taxon>
        <taxon>Pleosporales</taxon>
        <taxon>Lindgomycetaceae</taxon>
        <taxon>Clohesyomyces</taxon>
    </lineage>
</organism>
<gene>
    <name evidence="1" type="ORF">BCR34DRAFT_317006</name>
</gene>
<dbReference type="PANTHER" id="PTHR38790">
    <property type="entry name" value="2EXR DOMAIN-CONTAINING PROTEIN-RELATED"/>
    <property type="match status" value="1"/>
</dbReference>